<evidence type="ECO:0000256" key="1">
    <source>
        <dbReference type="SAM" id="MobiDB-lite"/>
    </source>
</evidence>
<dbReference type="GeneID" id="91096594"/>
<dbReference type="AlphaFoldDB" id="A0AAX4K028"/>
<gene>
    <name evidence="2" type="ORF">L201_005924</name>
</gene>
<proteinExistence type="predicted"/>
<evidence type="ECO:0000313" key="3">
    <source>
        <dbReference type="Proteomes" id="UP001355207"/>
    </source>
</evidence>
<reference evidence="2 3" key="1">
    <citation type="submission" date="2024-01" db="EMBL/GenBank/DDBJ databases">
        <title>Comparative genomics of Cryptococcus and Kwoniella reveals pathogenesis evolution and contrasting modes of karyotype evolution via chromosome fusion or intercentromeric recombination.</title>
        <authorList>
            <person name="Coelho M.A."/>
            <person name="David-Palma M."/>
            <person name="Shea T."/>
            <person name="Bowers K."/>
            <person name="McGinley-Smith S."/>
            <person name="Mohammad A.W."/>
            <person name="Gnirke A."/>
            <person name="Yurkov A.M."/>
            <person name="Nowrousian M."/>
            <person name="Sun S."/>
            <person name="Cuomo C.A."/>
            <person name="Heitman J."/>
        </authorList>
    </citation>
    <scope>NUCLEOTIDE SEQUENCE [LARGE SCALE GENOMIC DNA]</scope>
    <source>
        <strain evidence="2 3">CBS 6074</strain>
    </source>
</reference>
<feature type="region of interest" description="Disordered" evidence="1">
    <location>
        <begin position="120"/>
        <end position="156"/>
    </location>
</feature>
<sequence>MVRPTLSLSTVAGNAIRAQKINRQPIIQVTNDAERNLKRGHNLLIHEIPKTALPSDIVRALKDVGAVDSGFSVSSITSFPPSLPKTPSLYRTIHLNLHSSQRAGAISKILSEKPIFGTNSNLSSRSSSSLNTRSFKSSSSKSEGITNKKNQAQLTNQTSTEWTKNIIHKFLSDRPHFDQQRDKQIESSFNEEWCNKQSLKGRRVVIKGLPGSIVPHELKKLGKDCNLSEEFDGCVKLPSSRHSAVATYSLTTNTVNDAHRLARKLHMKYYKADTHGENWLMRAHVHY</sequence>
<organism evidence="2 3">
    <name type="scientific">Kwoniella dendrophila CBS 6074</name>
    <dbReference type="NCBI Taxonomy" id="1295534"/>
    <lineage>
        <taxon>Eukaryota</taxon>
        <taxon>Fungi</taxon>
        <taxon>Dikarya</taxon>
        <taxon>Basidiomycota</taxon>
        <taxon>Agaricomycotina</taxon>
        <taxon>Tremellomycetes</taxon>
        <taxon>Tremellales</taxon>
        <taxon>Cryptococcaceae</taxon>
        <taxon>Kwoniella</taxon>
    </lineage>
</organism>
<evidence type="ECO:0000313" key="2">
    <source>
        <dbReference type="EMBL" id="WWC90985.1"/>
    </source>
</evidence>
<feature type="compositionally biased region" description="Low complexity" evidence="1">
    <location>
        <begin position="120"/>
        <end position="142"/>
    </location>
</feature>
<dbReference type="EMBL" id="CP144105">
    <property type="protein sequence ID" value="WWC90985.1"/>
    <property type="molecule type" value="Genomic_DNA"/>
</dbReference>
<keyword evidence="3" id="KW-1185">Reference proteome</keyword>
<protein>
    <recommendedName>
        <fullName evidence="4">RRM domain-containing protein</fullName>
    </recommendedName>
</protein>
<feature type="compositionally biased region" description="Polar residues" evidence="1">
    <location>
        <begin position="143"/>
        <end position="156"/>
    </location>
</feature>
<dbReference type="RefSeq" id="XP_066077748.1">
    <property type="nucleotide sequence ID" value="XM_066221651.1"/>
</dbReference>
<accession>A0AAX4K028</accession>
<name>A0AAX4K028_9TREE</name>
<dbReference type="Proteomes" id="UP001355207">
    <property type="component" value="Chromosome 8"/>
</dbReference>
<evidence type="ECO:0008006" key="4">
    <source>
        <dbReference type="Google" id="ProtNLM"/>
    </source>
</evidence>